<feature type="compositionally biased region" description="Basic and acidic residues" evidence="9">
    <location>
        <begin position="32"/>
        <end position="44"/>
    </location>
</feature>
<evidence type="ECO:0000256" key="6">
    <source>
        <dbReference type="ARBA" id="ARBA00038073"/>
    </source>
</evidence>
<name>A0A3M6TW28_POCDA</name>
<dbReference type="InterPro" id="IPR051975">
    <property type="entry name" value="mtLSU_mL45"/>
</dbReference>
<keyword evidence="5" id="KW-0687">Ribonucleoprotein</keyword>
<dbReference type="Gene3D" id="3.10.450.240">
    <property type="match status" value="1"/>
</dbReference>
<proteinExistence type="inferred from homology"/>
<gene>
    <name evidence="11" type="ORF">pdam_00008410</name>
</gene>
<comment type="subcellular location">
    <subcellularLocation>
        <location evidence="1">Mitochondrion</location>
    </subcellularLocation>
</comment>
<dbReference type="GO" id="GO:1990904">
    <property type="term" value="C:ribonucleoprotein complex"/>
    <property type="evidence" value="ECO:0007669"/>
    <property type="project" value="UniProtKB-KW"/>
</dbReference>
<evidence type="ECO:0000313" key="11">
    <source>
        <dbReference type="EMBL" id="RMX45498.1"/>
    </source>
</evidence>
<dbReference type="SUPFAM" id="SSF54427">
    <property type="entry name" value="NTF2-like"/>
    <property type="match status" value="1"/>
</dbReference>
<dbReference type="GO" id="GO:0005739">
    <property type="term" value="C:mitochondrion"/>
    <property type="evidence" value="ECO:0007669"/>
    <property type="project" value="UniProtKB-SubCell"/>
</dbReference>
<evidence type="ECO:0000259" key="10">
    <source>
        <dbReference type="SMART" id="SM00978"/>
    </source>
</evidence>
<evidence type="ECO:0000256" key="4">
    <source>
        <dbReference type="ARBA" id="ARBA00023128"/>
    </source>
</evidence>
<dbReference type="GO" id="GO:0005840">
    <property type="term" value="C:ribosome"/>
    <property type="evidence" value="ECO:0007669"/>
    <property type="project" value="UniProtKB-KW"/>
</dbReference>
<accession>A0A3M6TW28</accession>
<dbReference type="STRING" id="46731.A0A3M6TW28"/>
<evidence type="ECO:0000256" key="7">
    <source>
        <dbReference type="ARBA" id="ARBA00039448"/>
    </source>
</evidence>
<feature type="non-terminal residue" evidence="11">
    <location>
        <position position="1"/>
    </location>
</feature>
<reference evidence="11 12" key="1">
    <citation type="journal article" date="2018" name="Sci. Rep.">
        <title>Comparative analysis of the Pocillopora damicornis genome highlights role of immune system in coral evolution.</title>
        <authorList>
            <person name="Cunning R."/>
            <person name="Bay R.A."/>
            <person name="Gillette P."/>
            <person name="Baker A.C."/>
            <person name="Traylor-Knowles N."/>
        </authorList>
    </citation>
    <scope>NUCLEOTIDE SEQUENCE [LARGE SCALE GENOMIC DNA]</scope>
    <source>
        <strain evidence="11">RSMAS</strain>
        <tissue evidence="11">Whole animal</tissue>
    </source>
</reference>
<feature type="domain" description="Tim44-like" evidence="10">
    <location>
        <begin position="108"/>
        <end position="257"/>
    </location>
</feature>
<feature type="region of interest" description="Disordered" evidence="9">
    <location>
        <begin position="30"/>
        <end position="49"/>
    </location>
</feature>
<evidence type="ECO:0000256" key="3">
    <source>
        <dbReference type="ARBA" id="ARBA00022980"/>
    </source>
</evidence>
<evidence type="ECO:0000256" key="5">
    <source>
        <dbReference type="ARBA" id="ARBA00023274"/>
    </source>
</evidence>
<dbReference type="PANTHER" id="PTHR28554">
    <property type="entry name" value="39S RIBOSOMAL PROTEIN L45, MITOCHONDRIAL"/>
    <property type="match status" value="1"/>
</dbReference>
<protein>
    <recommendedName>
        <fullName evidence="7">Large ribosomal subunit protein mL45</fullName>
    </recommendedName>
    <alternativeName>
        <fullName evidence="8">39S ribosomal protein L45, mitochondrial</fullName>
    </alternativeName>
</protein>
<organism evidence="11 12">
    <name type="scientific">Pocillopora damicornis</name>
    <name type="common">Cauliflower coral</name>
    <name type="synonym">Millepora damicornis</name>
    <dbReference type="NCBI Taxonomy" id="46731"/>
    <lineage>
        <taxon>Eukaryota</taxon>
        <taxon>Metazoa</taxon>
        <taxon>Cnidaria</taxon>
        <taxon>Anthozoa</taxon>
        <taxon>Hexacorallia</taxon>
        <taxon>Scleractinia</taxon>
        <taxon>Astrocoeniina</taxon>
        <taxon>Pocilloporidae</taxon>
        <taxon>Pocillopora</taxon>
    </lineage>
</organism>
<keyword evidence="2" id="KW-0809">Transit peptide</keyword>
<dbReference type="SMART" id="SM00978">
    <property type="entry name" value="Tim44"/>
    <property type="match status" value="1"/>
</dbReference>
<dbReference type="EMBL" id="RCHS01002817">
    <property type="protein sequence ID" value="RMX45498.1"/>
    <property type="molecule type" value="Genomic_DNA"/>
</dbReference>
<evidence type="ECO:0000256" key="8">
    <source>
        <dbReference type="ARBA" id="ARBA00043031"/>
    </source>
</evidence>
<comment type="caution">
    <text evidence="11">The sequence shown here is derived from an EMBL/GenBank/DDBJ whole genome shotgun (WGS) entry which is preliminary data.</text>
</comment>
<keyword evidence="3" id="KW-0689">Ribosomal protein</keyword>
<sequence>SCSLAPIFKVHESMLTSALVIQARTKVSKKSPFHDGKGHKEKMQEANSSRQKYIDKMTVNRPLNRPYLIESPGVIFSDYLPIRRYYFFTPRGIKERWNAFKNGFWTIYSLVYIRRHIKPFKLTDFGPSAQEIYIAANEALARKSKKDLQEVVTNSVYRALSNEFFPPNKNLHWRFVSAVTRPQVVHVRVGQVQTKDNLFAQITVKIHSKQVMAVKDRYGRHISGSDKLPKQVIDYVVFERPLTSTKYGTWKVCGKLHAFPAEVDTGKHLVKNVPAV</sequence>
<comment type="similarity">
    <text evidence="6">Belongs to the mitochondrion-specific ribosomal protein mL45 family.</text>
</comment>
<evidence type="ECO:0000256" key="2">
    <source>
        <dbReference type="ARBA" id="ARBA00022946"/>
    </source>
</evidence>
<dbReference type="PANTHER" id="PTHR28554:SF1">
    <property type="entry name" value="LARGE RIBOSOMAL SUBUNIT PROTEIN ML45"/>
    <property type="match status" value="1"/>
</dbReference>
<evidence type="ECO:0000256" key="1">
    <source>
        <dbReference type="ARBA" id="ARBA00004173"/>
    </source>
</evidence>
<dbReference type="OrthoDB" id="19619at2759"/>
<dbReference type="Pfam" id="PF04280">
    <property type="entry name" value="Tim44"/>
    <property type="match status" value="1"/>
</dbReference>
<keyword evidence="12" id="KW-1185">Reference proteome</keyword>
<dbReference type="InterPro" id="IPR007379">
    <property type="entry name" value="Tim44-like_dom"/>
</dbReference>
<evidence type="ECO:0000256" key="9">
    <source>
        <dbReference type="SAM" id="MobiDB-lite"/>
    </source>
</evidence>
<dbReference type="AlphaFoldDB" id="A0A3M6TW28"/>
<keyword evidence="4" id="KW-0496">Mitochondrion</keyword>
<evidence type="ECO:0000313" key="12">
    <source>
        <dbReference type="Proteomes" id="UP000275408"/>
    </source>
</evidence>
<dbReference type="Proteomes" id="UP000275408">
    <property type="component" value="Unassembled WGS sequence"/>
</dbReference>
<dbReference type="InterPro" id="IPR032710">
    <property type="entry name" value="NTF2-like_dom_sf"/>
</dbReference>